<accession>A0A6P4J4R0</accession>
<dbReference type="AlphaFoldDB" id="A0A6P4J4R0"/>
<sequence length="201" mass="23995">MDLMKVRLELDSIVMMVTKEAEQWQQTIQSGRMAMKQVKNITLQIFDTENQLNARDTPTRRYLQVREKRINNLFERLQQPLWMMNQILDTLARIRDNTDRMYHRLALWIDDEYVAKQKIANLQTPQLLEVLSFLSCRYSAEWEIKEVVVQSLDHINNTNELDFLVEAWSTCRHADGYDFKRLLGDFYDNIGRRSRFLSEAS</sequence>
<keyword evidence="1" id="KW-1185">Reference proteome</keyword>
<gene>
    <name evidence="2" type="primary">LOC108080199</name>
</gene>
<dbReference type="OrthoDB" id="7987047at2759"/>
<name>A0A6P4J4R0_DROKI</name>
<evidence type="ECO:0000313" key="2">
    <source>
        <dbReference type="RefSeq" id="XP_017030344.1"/>
    </source>
</evidence>
<dbReference type="Proteomes" id="UP001652661">
    <property type="component" value="Chromosome 3L"/>
</dbReference>
<dbReference type="GeneID" id="108080199"/>
<dbReference type="RefSeq" id="XP_017030344.1">
    <property type="nucleotide sequence ID" value="XM_017174855.3"/>
</dbReference>
<organism evidence="1 2">
    <name type="scientific">Drosophila kikkawai</name>
    <name type="common">Fruit fly</name>
    <dbReference type="NCBI Taxonomy" id="30033"/>
    <lineage>
        <taxon>Eukaryota</taxon>
        <taxon>Metazoa</taxon>
        <taxon>Ecdysozoa</taxon>
        <taxon>Arthropoda</taxon>
        <taxon>Hexapoda</taxon>
        <taxon>Insecta</taxon>
        <taxon>Pterygota</taxon>
        <taxon>Neoptera</taxon>
        <taxon>Endopterygota</taxon>
        <taxon>Diptera</taxon>
        <taxon>Brachycera</taxon>
        <taxon>Muscomorpha</taxon>
        <taxon>Ephydroidea</taxon>
        <taxon>Drosophilidae</taxon>
        <taxon>Drosophila</taxon>
        <taxon>Sophophora</taxon>
    </lineage>
</organism>
<proteinExistence type="predicted"/>
<evidence type="ECO:0000313" key="1">
    <source>
        <dbReference type="Proteomes" id="UP001652661"/>
    </source>
</evidence>
<reference evidence="2" key="1">
    <citation type="submission" date="2025-08" db="UniProtKB">
        <authorList>
            <consortium name="RefSeq"/>
        </authorList>
    </citation>
    <scope>IDENTIFICATION</scope>
    <source>
        <strain evidence="2">14028-0561.14</strain>
        <tissue evidence="2">Whole fly</tissue>
    </source>
</reference>
<protein>
    <submittedName>
        <fullName evidence="2">Uncharacterized protein</fullName>
    </submittedName>
</protein>